<accession>A0A0C9QG14</accession>
<dbReference type="InterPro" id="IPR003343">
    <property type="entry name" value="Big_2"/>
</dbReference>
<evidence type="ECO:0000313" key="2">
    <source>
        <dbReference type="EMBL" id="GAN37503.1"/>
    </source>
</evidence>
<sequence>MSGVSLTPATASVKVGATTALTATVSPTDATDKSVSYASSSTAVATVNASGVVTGISAGSATVTVTTHDGSKTASTAVTVTAA</sequence>
<gene>
    <name evidence="2" type="ORF">LC0644_2092</name>
</gene>
<evidence type="ECO:0000313" key="3">
    <source>
        <dbReference type="Proteomes" id="UP000032552"/>
    </source>
</evidence>
<dbReference type="EMBL" id="BAYM01000242">
    <property type="protein sequence ID" value="GAN37503.1"/>
    <property type="molecule type" value="Genomic_DNA"/>
</dbReference>
<dbReference type="RefSeq" id="WP_272945961.1">
    <property type="nucleotide sequence ID" value="NZ_BAYM01000242.1"/>
</dbReference>
<evidence type="ECO:0000259" key="1">
    <source>
        <dbReference type="SMART" id="SM00635"/>
    </source>
</evidence>
<dbReference type="Pfam" id="PF02368">
    <property type="entry name" value="Big_2"/>
    <property type="match status" value="1"/>
</dbReference>
<dbReference type="Proteomes" id="UP000032552">
    <property type="component" value="Unassembled WGS sequence"/>
</dbReference>
<name>A0A0C9QG14_LACPA</name>
<dbReference type="AlphaFoldDB" id="A0A0C9QG14"/>
<feature type="domain" description="BIG2" evidence="1">
    <location>
        <begin position="2"/>
        <end position="77"/>
    </location>
</feature>
<comment type="caution">
    <text evidence="2">The sequence shown here is derived from an EMBL/GenBank/DDBJ whole genome shotgun (WGS) entry which is preliminary data.</text>
</comment>
<proteinExistence type="predicted"/>
<dbReference type="Gene3D" id="2.60.40.1080">
    <property type="match status" value="1"/>
</dbReference>
<organism evidence="2 3">
    <name type="scientific">Lacticaseibacillus paracasei NRIC 0644</name>
    <dbReference type="NCBI Taxonomy" id="1435038"/>
    <lineage>
        <taxon>Bacteria</taxon>
        <taxon>Bacillati</taxon>
        <taxon>Bacillota</taxon>
        <taxon>Bacilli</taxon>
        <taxon>Lactobacillales</taxon>
        <taxon>Lactobacillaceae</taxon>
        <taxon>Lacticaseibacillus</taxon>
    </lineage>
</organism>
<protein>
    <submittedName>
        <fullName evidence="2">Group 2 bacterial Ig-like protein</fullName>
    </submittedName>
</protein>
<reference evidence="3" key="1">
    <citation type="submission" date="2014-05" db="EMBL/GenBank/DDBJ databases">
        <title>Whole genome sequencing of Lactobacillus casei NRIC0644.</title>
        <authorList>
            <person name="Atarashi H."/>
            <person name="Yoshida Y."/>
            <person name="Fujimura S."/>
            <person name="Tanaka N."/>
            <person name="Shiwa Y."/>
            <person name="Yoshikawa H."/>
            <person name="Okada S."/>
            <person name="Nakagawa J."/>
        </authorList>
    </citation>
    <scope>NUCLEOTIDE SEQUENCE [LARGE SCALE GENOMIC DNA]</scope>
    <source>
        <strain evidence="3">NRIC0644</strain>
    </source>
</reference>
<dbReference type="SMART" id="SM00635">
    <property type="entry name" value="BID_2"/>
    <property type="match status" value="1"/>
</dbReference>
<dbReference type="InterPro" id="IPR008964">
    <property type="entry name" value="Invasin/intimin_cell_adhesion"/>
</dbReference>
<dbReference type="SUPFAM" id="SSF49373">
    <property type="entry name" value="Invasin/intimin cell-adhesion fragments"/>
    <property type="match status" value="1"/>
</dbReference>